<comment type="caution">
    <text evidence="2">The sequence shown here is derived from an EMBL/GenBank/DDBJ whole genome shotgun (WGS) entry which is preliminary data.</text>
</comment>
<dbReference type="PANTHER" id="PTHR41795:SF1">
    <property type="entry name" value="EXOPOLYSACCHARIDE SYNTHESIS PROTEIN"/>
    <property type="match status" value="1"/>
</dbReference>
<name>A0A4R1I5A6_ANCAQ</name>
<dbReference type="EMBL" id="SMFY01000002">
    <property type="protein sequence ID" value="TCK28620.1"/>
    <property type="molecule type" value="Genomic_DNA"/>
</dbReference>
<protein>
    <recommendedName>
        <fullName evidence="4">Exopolysaccharide biosynthesis protein</fullName>
    </recommendedName>
</protein>
<dbReference type="AlphaFoldDB" id="A0A4R1I5A6"/>
<dbReference type="Proteomes" id="UP000295030">
    <property type="component" value="Unassembled WGS sequence"/>
</dbReference>
<dbReference type="InterPro" id="IPR010331">
    <property type="entry name" value="ExoD"/>
</dbReference>
<keyword evidence="1" id="KW-0472">Membrane</keyword>
<dbReference type="Pfam" id="PF06055">
    <property type="entry name" value="ExoD"/>
    <property type="match status" value="1"/>
</dbReference>
<accession>A0A4R1I5A6</accession>
<feature type="transmembrane region" description="Helical" evidence="1">
    <location>
        <begin position="147"/>
        <end position="168"/>
    </location>
</feature>
<proteinExistence type="predicted"/>
<reference evidence="2 3" key="1">
    <citation type="submission" date="2019-03" db="EMBL/GenBank/DDBJ databases">
        <title>Genomic Encyclopedia of Type Strains, Phase IV (KMG-IV): sequencing the most valuable type-strain genomes for metagenomic binning, comparative biology and taxonomic classification.</title>
        <authorList>
            <person name="Goeker M."/>
        </authorList>
    </citation>
    <scope>NUCLEOTIDE SEQUENCE [LARGE SCALE GENOMIC DNA]</scope>
    <source>
        <strain evidence="2 3">DSM 101</strain>
    </source>
</reference>
<evidence type="ECO:0000313" key="3">
    <source>
        <dbReference type="Proteomes" id="UP000295030"/>
    </source>
</evidence>
<feature type="transmembrane region" description="Helical" evidence="1">
    <location>
        <begin position="188"/>
        <end position="213"/>
    </location>
</feature>
<keyword evidence="1" id="KW-1133">Transmembrane helix</keyword>
<dbReference type="PANTHER" id="PTHR41795">
    <property type="entry name" value="EXOPOLYSACCHARIDE SYNTHESIS PROTEIN"/>
    <property type="match status" value="1"/>
</dbReference>
<evidence type="ECO:0000313" key="2">
    <source>
        <dbReference type="EMBL" id="TCK28620.1"/>
    </source>
</evidence>
<evidence type="ECO:0000256" key="1">
    <source>
        <dbReference type="SAM" id="Phobius"/>
    </source>
</evidence>
<organism evidence="2 3">
    <name type="scientific">Ancylobacter aquaticus</name>
    <dbReference type="NCBI Taxonomy" id="100"/>
    <lineage>
        <taxon>Bacteria</taxon>
        <taxon>Pseudomonadati</taxon>
        <taxon>Pseudomonadota</taxon>
        <taxon>Alphaproteobacteria</taxon>
        <taxon>Hyphomicrobiales</taxon>
        <taxon>Xanthobacteraceae</taxon>
        <taxon>Ancylobacter</taxon>
    </lineage>
</organism>
<keyword evidence="3" id="KW-1185">Reference proteome</keyword>
<sequence length="220" mass="23769">MSGRGRPIRRPREVRQLVTPVDHRSPRTSELLSAIVTAHSAERIGVGEIVHALRNRAFGLSILLLGLPNCLPMPPGLPVICGILLCLVGGQMVMGRDELWLPRWLANRTLSRGLLEKIVNGSLKLIRRFEGYSRPRLPYFSSPSARFVLGGLVVVLGLLLLLPIPIFGNLPPGIAVVILGLGLVERDGVFILAGVVATLVSFGVMGLLSWLLFQGALAVI</sequence>
<dbReference type="PIRSF" id="PIRSF033239">
    <property type="entry name" value="ExoD"/>
    <property type="match status" value="1"/>
</dbReference>
<evidence type="ECO:0008006" key="4">
    <source>
        <dbReference type="Google" id="ProtNLM"/>
    </source>
</evidence>
<keyword evidence="1" id="KW-0812">Transmembrane</keyword>
<gene>
    <name evidence="2" type="ORF">EV667_2629</name>
</gene>